<reference evidence="1 2" key="1">
    <citation type="submission" date="2018-07" db="EMBL/GenBank/DDBJ databases">
        <title>Genomic Encyclopedia of Type Strains, Phase IV (KMG-IV): sequencing the most valuable type-strain genomes for metagenomic binning, comparative biology and taxonomic classification.</title>
        <authorList>
            <person name="Goeker M."/>
        </authorList>
    </citation>
    <scope>NUCLEOTIDE SEQUENCE [LARGE SCALE GENOMIC DNA]</scope>
    <source>
        <strain evidence="1 2">DSM 44290</strain>
    </source>
</reference>
<organism evidence="1 2">
    <name type="scientific">Nocardia pseudobrasiliensis</name>
    <dbReference type="NCBI Taxonomy" id="45979"/>
    <lineage>
        <taxon>Bacteria</taxon>
        <taxon>Bacillati</taxon>
        <taxon>Actinomycetota</taxon>
        <taxon>Actinomycetes</taxon>
        <taxon>Mycobacteriales</taxon>
        <taxon>Nocardiaceae</taxon>
        <taxon>Nocardia</taxon>
    </lineage>
</organism>
<gene>
    <name evidence="1" type="ORF">DFR76_104577</name>
</gene>
<dbReference type="Proteomes" id="UP000254869">
    <property type="component" value="Unassembled WGS sequence"/>
</dbReference>
<dbReference type="RefSeq" id="WP_147287933.1">
    <property type="nucleotide sequence ID" value="NZ_QQBC01000004.1"/>
</dbReference>
<dbReference type="EMBL" id="QQBC01000004">
    <property type="protein sequence ID" value="RDI66824.1"/>
    <property type="molecule type" value="Genomic_DNA"/>
</dbReference>
<dbReference type="AlphaFoldDB" id="A0A370IBP4"/>
<sequence length="145" mass="15728">MTKVSGGEIWNPRTLSSEAWQRAGVDPATLTSHIAGLPQVGGFKRCGGSDLPPTCQIDVWSQIYTIEDFHHMEGGVDFVEITIADRTGLRYQPSHDLIGIQCDIVFPADHGSYSIVAVKLDPQSGVDPCVRVMEAAEVLAPLLPR</sequence>
<name>A0A370IBP4_9NOCA</name>
<proteinExistence type="predicted"/>
<keyword evidence="2" id="KW-1185">Reference proteome</keyword>
<protein>
    <submittedName>
        <fullName evidence="1">Uncharacterized protein</fullName>
    </submittedName>
</protein>
<accession>A0A370IBP4</accession>
<comment type="caution">
    <text evidence="1">The sequence shown here is derived from an EMBL/GenBank/DDBJ whole genome shotgun (WGS) entry which is preliminary data.</text>
</comment>
<evidence type="ECO:0000313" key="2">
    <source>
        <dbReference type="Proteomes" id="UP000254869"/>
    </source>
</evidence>
<evidence type="ECO:0000313" key="1">
    <source>
        <dbReference type="EMBL" id="RDI66824.1"/>
    </source>
</evidence>